<dbReference type="EMBL" id="SLWM01000007">
    <property type="protein sequence ID" value="TCO21692.1"/>
    <property type="molecule type" value="Genomic_DNA"/>
</dbReference>
<comment type="caution">
    <text evidence="1">The sequence shown here is derived from an EMBL/GenBank/DDBJ whole genome shotgun (WGS) entry which is preliminary data.</text>
</comment>
<dbReference type="RefSeq" id="WP_158292888.1">
    <property type="nucleotide sequence ID" value="NZ_SLWM01000007.1"/>
</dbReference>
<accession>A0ABY2BIC7</accession>
<gene>
    <name evidence="1" type="ORF">EV644_10713</name>
</gene>
<proteinExistence type="predicted"/>
<dbReference type="Proteomes" id="UP000295818">
    <property type="component" value="Unassembled WGS sequence"/>
</dbReference>
<sequence length="49" mass="5217">MLGGLTLAYLSWSFSAEDGHRQATVALTPNFNGDPDDAVDAFLDKAICT</sequence>
<protein>
    <submittedName>
        <fullName evidence="1">Uncharacterized protein</fullName>
    </submittedName>
</protein>
<evidence type="ECO:0000313" key="2">
    <source>
        <dbReference type="Proteomes" id="UP000295818"/>
    </source>
</evidence>
<evidence type="ECO:0000313" key="1">
    <source>
        <dbReference type="EMBL" id="TCO21692.1"/>
    </source>
</evidence>
<organism evidence="1 2">
    <name type="scientific">Kribbella orskensis</name>
    <dbReference type="NCBI Taxonomy" id="2512216"/>
    <lineage>
        <taxon>Bacteria</taxon>
        <taxon>Bacillati</taxon>
        <taxon>Actinomycetota</taxon>
        <taxon>Actinomycetes</taxon>
        <taxon>Propionibacteriales</taxon>
        <taxon>Kribbellaceae</taxon>
        <taxon>Kribbella</taxon>
    </lineage>
</organism>
<reference evidence="1 2" key="1">
    <citation type="journal article" date="2015" name="Stand. Genomic Sci.">
        <title>Genomic Encyclopedia of Bacterial and Archaeal Type Strains, Phase III: the genomes of soil and plant-associated and newly described type strains.</title>
        <authorList>
            <person name="Whitman W.B."/>
            <person name="Woyke T."/>
            <person name="Klenk H.P."/>
            <person name="Zhou Y."/>
            <person name="Lilburn T.G."/>
            <person name="Beck B.J."/>
            <person name="De Vos P."/>
            <person name="Vandamme P."/>
            <person name="Eisen J.A."/>
            <person name="Garrity G."/>
            <person name="Hugenholtz P."/>
            <person name="Kyrpides N.C."/>
        </authorList>
    </citation>
    <scope>NUCLEOTIDE SEQUENCE [LARGE SCALE GENOMIC DNA]</scope>
    <source>
        <strain evidence="1 2">VKM Ac-2538</strain>
    </source>
</reference>
<name>A0ABY2BIC7_9ACTN</name>
<keyword evidence="2" id="KW-1185">Reference proteome</keyword>